<comment type="caution">
    <text evidence="2">The sequence shown here is derived from an EMBL/GenBank/DDBJ whole genome shotgun (WGS) entry which is preliminary data.</text>
</comment>
<organism evidence="2 3">
    <name type="scientific">Albula goreensis</name>
    <dbReference type="NCBI Taxonomy" id="1534307"/>
    <lineage>
        <taxon>Eukaryota</taxon>
        <taxon>Metazoa</taxon>
        <taxon>Chordata</taxon>
        <taxon>Craniata</taxon>
        <taxon>Vertebrata</taxon>
        <taxon>Euteleostomi</taxon>
        <taxon>Actinopterygii</taxon>
        <taxon>Neopterygii</taxon>
        <taxon>Teleostei</taxon>
        <taxon>Albuliformes</taxon>
        <taxon>Albulidae</taxon>
        <taxon>Albula</taxon>
    </lineage>
</organism>
<dbReference type="Gene3D" id="1.25.40.10">
    <property type="entry name" value="Tetratricopeptide repeat domain"/>
    <property type="match status" value="1"/>
</dbReference>
<dbReference type="EMBL" id="JAERUA010000010">
    <property type="protein sequence ID" value="KAI1894209.1"/>
    <property type="molecule type" value="Genomic_DNA"/>
</dbReference>
<proteinExistence type="predicted"/>
<dbReference type="Proteomes" id="UP000829720">
    <property type="component" value="Unassembled WGS sequence"/>
</dbReference>
<name>A0A8T3D9J5_9TELE</name>
<evidence type="ECO:0000313" key="2">
    <source>
        <dbReference type="EMBL" id="KAI1894209.1"/>
    </source>
</evidence>
<keyword evidence="3" id="KW-1185">Reference proteome</keyword>
<dbReference type="PANTHER" id="PTHR31919:SF1">
    <property type="entry name" value="ZINC FINGERS AND HOMEOBOXES PROTEIN 1, ISOFORM 2"/>
    <property type="match status" value="1"/>
</dbReference>
<protein>
    <submittedName>
        <fullName evidence="2">Uncharacterized protein</fullName>
    </submittedName>
</protein>
<sequence>MEILGSTFDDSVFEESRDKVFVPLPSYNAKFCEPEWFCETITAEDVLERQKCFKFRADLAYSRKQYQKALGDYSSCLALVQDENLTIRRDVMEGQARCFCYLGRRDQALEIIEKLRKEATNTCHLTCILNLELVIHHHFGGTEEEITALQHLICLHPYNPWHWKRLAEGYLTLLQSTASASSYSKLSHGDGLRGRGDCEGPSKLPNGTGHSSEGKGDLCLGQSCSTSACSAKHCIDEGAQAQSCDNVWLKACMCFIRARLTLRMLRFQQSSFVLQRSKKALLEVDDALQHLEIQEGTLQLITEVMGKDLVAEKMREDNQDGESLVGLCISDFDDRWYNRVRHTLLRSEDTPAE</sequence>
<dbReference type="OrthoDB" id="6334002at2759"/>
<dbReference type="InterPro" id="IPR041404">
    <property type="entry name" value="DUF5588"/>
</dbReference>
<feature type="compositionally biased region" description="Basic and acidic residues" evidence="1">
    <location>
        <begin position="189"/>
        <end position="200"/>
    </location>
</feature>
<feature type="region of interest" description="Disordered" evidence="1">
    <location>
        <begin position="189"/>
        <end position="213"/>
    </location>
</feature>
<reference evidence="2" key="1">
    <citation type="submission" date="2021-01" db="EMBL/GenBank/DDBJ databases">
        <authorList>
            <person name="Zahm M."/>
            <person name="Roques C."/>
            <person name="Cabau C."/>
            <person name="Klopp C."/>
            <person name="Donnadieu C."/>
            <person name="Jouanno E."/>
            <person name="Lampietro C."/>
            <person name="Louis A."/>
            <person name="Herpin A."/>
            <person name="Echchiki A."/>
            <person name="Berthelot C."/>
            <person name="Parey E."/>
            <person name="Roest-Crollius H."/>
            <person name="Braasch I."/>
            <person name="Postlethwait J."/>
            <person name="Bobe J."/>
            <person name="Montfort J."/>
            <person name="Bouchez O."/>
            <person name="Begum T."/>
            <person name="Mejri S."/>
            <person name="Adams A."/>
            <person name="Chen W.-J."/>
            <person name="Guiguen Y."/>
        </authorList>
    </citation>
    <scope>NUCLEOTIDE SEQUENCE</scope>
    <source>
        <tissue evidence="2">Blood</tissue>
    </source>
</reference>
<dbReference type="AlphaFoldDB" id="A0A8T3D9J5"/>
<evidence type="ECO:0000313" key="3">
    <source>
        <dbReference type="Proteomes" id="UP000829720"/>
    </source>
</evidence>
<dbReference type="InterPro" id="IPR011990">
    <property type="entry name" value="TPR-like_helical_dom_sf"/>
</dbReference>
<gene>
    <name evidence="2" type="ORF">AGOR_G00113470</name>
</gene>
<dbReference type="PANTHER" id="PTHR31919">
    <property type="entry name" value="ZINC FINGERS AND HOMEOBOXES PROTEIN 1, ISOFORM 2"/>
    <property type="match status" value="1"/>
</dbReference>
<dbReference type="Pfam" id="PF17826">
    <property type="entry name" value="DUF5588"/>
    <property type="match status" value="1"/>
</dbReference>
<evidence type="ECO:0000256" key="1">
    <source>
        <dbReference type="SAM" id="MobiDB-lite"/>
    </source>
</evidence>
<accession>A0A8T3D9J5</accession>
<dbReference type="SUPFAM" id="SSF48452">
    <property type="entry name" value="TPR-like"/>
    <property type="match status" value="1"/>
</dbReference>